<dbReference type="AlphaFoldDB" id="A0AA41YHA8"/>
<keyword evidence="1" id="KW-0472">Membrane</keyword>
<reference evidence="2" key="1">
    <citation type="submission" date="2022-09" db="EMBL/GenBank/DDBJ databases">
        <title>Rhodovastum sp. nov. RN2-1 isolated from soil in Seongnam, South Korea.</title>
        <authorList>
            <person name="Le N.T."/>
        </authorList>
    </citation>
    <scope>NUCLEOTIDE SEQUENCE</scope>
    <source>
        <strain evidence="2">RN2-1</strain>
    </source>
</reference>
<dbReference type="Proteomes" id="UP001165679">
    <property type="component" value="Unassembled WGS sequence"/>
</dbReference>
<protein>
    <submittedName>
        <fullName evidence="2">Anti-sigma factor</fullName>
    </submittedName>
</protein>
<name>A0AA41YHA8_9PROT</name>
<proteinExistence type="predicted"/>
<organism evidence="2 3">
    <name type="scientific">Limobrevibacterium gyesilva</name>
    <dbReference type="NCBI Taxonomy" id="2991712"/>
    <lineage>
        <taxon>Bacteria</taxon>
        <taxon>Pseudomonadati</taxon>
        <taxon>Pseudomonadota</taxon>
        <taxon>Alphaproteobacteria</taxon>
        <taxon>Acetobacterales</taxon>
        <taxon>Acetobacteraceae</taxon>
        <taxon>Limobrevibacterium</taxon>
    </lineage>
</organism>
<gene>
    <name evidence="2" type="ORF">OL599_01640</name>
</gene>
<evidence type="ECO:0000313" key="3">
    <source>
        <dbReference type="Proteomes" id="UP001165679"/>
    </source>
</evidence>
<comment type="caution">
    <text evidence="2">The sequence shown here is derived from an EMBL/GenBank/DDBJ whole genome shotgun (WGS) entry which is preliminary data.</text>
</comment>
<dbReference type="EMBL" id="JAPDNT010000001">
    <property type="protein sequence ID" value="MCW3473271.1"/>
    <property type="molecule type" value="Genomic_DNA"/>
</dbReference>
<keyword evidence="3" id="KW-1185">Reference proteome</keyword>
<keyword evidence="1" id="KW-0812">Transmembrane</keyword>
<evidence type="ECO:0000256" key="1">
    <source>
        <dbReference type="SAM" id="Phobius"/>
    </source>
</evidence>
<evidence type="ECO:0000313" key="2">
    <source>
        <dbReference type="EMBL" id="MCW3473271.1"/>
    </source>
</evidence>
<feature type="transmembrane region" description="Helical" evidence="1">
    <location>
        <begin position="88"/>
        <end position="107"/>
    </location>
</feature>
<accession>A0AA41YHA8</accession>
<sequence length="257" mass="27916">MTEPGRHITEEDLHAYVDGRLDTERRAAVDRYLHDHPDVSESVTAFSAEREGLRAAFAERATNPLPPSLDFARLVETRLTRRQAPWRMAAAVALALGLGGASGWALGARLPSGIDALAQEAGASHAVYSLDKRRPVELGAAQRDDLTRWLSNRLNRPVAPPDLSAAGYRLLGGRLVAAAHGAAALFVYENAGGTRLTIYVRPMKIVETTPIEQVDIGDLDGCAWVERGVGYTVIAAEPYKRLLELSKHVRQQALAPI</sequence>
<reference evidence="2" key="2">
    <citation type="submission" date="2022-10" db="EMBL/GenBank/DDBJ databases">
        <authorList>
            <person name="Trinh H.N."/>
        </authorList>
    </citation>
    <scope>NUCLEOTIDE SEQUENCE</scope>
    <source>
        <strain evidence="2">RN2-1</strain>
    </source>
</reference>
<dbReference type="RefSeq" id="WP_264711849.1">
    <property type="nucleotide sequence ID" value="NZ_JAPDNT010000001.1"/>
</dbReference>
<keyword evidence="1" id="KW-1133">Transmembrane helix</keyword>